<name>A0A812XDE0_9DINO</name>
<dbReference type="Proteomes" id="UP000601435">
    <property type="component" value="Unassembled WGS sequence"/>
</dbReference>
<feature type="non-terminal residue" evidence="1">
    <location>
        <position position="61"/>
    </location>
</feature>
<dbReference type="AlphaFoldDB" id="A0A812XDE0"/>
<evidence type="ECO:0000313" key="2">
    <source>
        <dbReference type="Proteomes" id="UP000601435"/>
    </source>
</evidence>
<evidence type="ECO:0000313" key="1">
    <source>
        <dbReference type="EMBL" id="CAE7730112.1"/>
    </source>
</evidence>
<sequence length="61" mass="6820">MGCSSSMSVMHDDVEDTLVTRVNHLQDATGQEYVQQSAPFKEGLRRFNSMRISDRDASGIN</sequence>
<organism evidence="1 2">
    <name type="scientific">Symbiodinium necroappetens</name>
    <dbReference type="NCBI Taxonomy" id="1628268"/>
    <lineage>
        <taxon>Eukaryota</taxon>
        <taxon>Sar</taxon>
        <taxon>Alveolata</taxon>
        <taxon>Dinophyceae</taxon>
        <taxon>Suessiales</taxon>
        <taxon>Symbiodiniaceae</taxon>
        <taxon>Symbiodinium</taxon>
    </lineage>
</organism>
<protein>
    <submittedName>
        <fullName evidence="1">Pks3 protein</fullName>
    </submittedName>
</protein>
<accession>A0A812XDE0</accession>
<keyword evidence="2" id="KW-1185">Reference proteome</keyword>
<proteinExistence type="predicted"/>
<dbReference type="EMBL" id="CAJNJA010037198">
    <property type="protein sequence ID" value="CAE7730112.1"/>
    <property type="molecule type" value="Genomic_DNA"/>
</dbReference>
<gene>
    <name evidence="1" type="primary">pks3</name>
    <name evidence="1" type="ORF">SNEC2469_LOCUS21094</name>
</gene>
<comment type="caution">
    <text evidence="1">The sequence shown here is derived from an EMBL/GenBank/DDBJ whole genome shotgun (WGS) entry which is preliminary data.</text>
</comment>
<reference evidence="1" key="1">
    <citation type="submission" date="2021-02" db="EMBL/GenBank/DDBJ databases">
        <authorList>
            <person name="Dougan E. K."/>
            <person name="Rhodes N."/>
            <person name="Thang M."/>
            <person name="Chan C."/>
        </authorList>
    </citation>
    <scope>NUCLEOTIDE SEQUENCE</scope>
</reference>